<organism evidence="1 2">
    <name type="scientific">Ambrosiozyma monospora</name>
    <name type="common">Yeast</name>
    <name type="synonym">Endomycopsis monosporus</name>
    <dbReference type="NCBI Taxonomy" id="43982"/>
    <lineage>
        <taxon>Eukaryota</taxon>
        <taxon>Fungi</taxon>
        <taxon>Dikarya</taxon>
        <taxon>Ascomycota</taxon>
        <taxon>Saccharomycotina</taxon>
        <taxon>Pichiomycetes</taxon>
        <taxon>Pichiales</taxon>
        <taxon>Pichiaceae</taxon>
        <taxon>Ambrosiozyma</taxon>
    </lineage>
</organism>
<comment type="caution">
    <text evidence="1">The sequence shown here is derived from an EMBL/GenBank/DDBJ whole genome shotgun (WGS) entry which is preliminary data.</text>
</comment>
<gene>
    <name evidence="1" type="ORF">Amon02_001002900</name>
</gene>
<dbReference type="Proteomes" id="UP001165064">
    <property type="component" value="Unassembled WGS sequence"/>
</dbReference>
<evidence type="ECO:0000313" key="1">
    <source>
        <dbReference type="EMBL" id="GME96603.1"/>
    </source>
</evidence>
<reference evidence="1" key="1">
    <citation type="submission" date="2023-04" db="EMBL/GenBank/DDBJ databases">
        <title>Ambrosiozyma monospora NBRC 10751.</title>
        <authorList>
            <person name="Ichikawa N."/>
            <person name="Sato H."/>
            <person name="Tonouchi N."/>
        </authorList>
    </citation>
    <scope>NUCLEOTIDE SEQUENCE</scope>
    <source>
        <strain evidence="1">NBRC 10751</strain>
    </source>
</reference>
<dbReference type="EMBL" id="BSXS01009810">
    <property type="protein sequence ID" value="GME96603.1"/>
    <property type="molecule type" value="Genomic_DNA"/>
</dbReference>
<keyword evidence="2" id="KW-1185">Reference proteome</keyword>
<accession>A0ACB5TX39</accession>
<proteinExistence type="predicted"/>
<sequence length="274" mass="31662">MLKTQIRRIVYTAYRQQSSILSKLTKIGVVEQDGNQISKAHPSMPKETSKPSKPHHHSPTKREKRTIIDGPYLNDHFKSLSAIQIKSKVSNSQVSNISNFFNDARVDLDWSIYEYNKIPGEEKRLKDEEQSFENEEITEQESEENDEEFDKYEHDTVPKKHTKEHELGLKPGRLKYLQKQQAKIQKEDLHNNLSEIIMMGRCNVGKSSLINALVSNNKESVTKYARVRQFAGYTPCLNFYNVGGLFRLVDSPGYGVKGKDWQGELVFEWVSHLM</sequence>
<name>A0ACB5TX39_AMBMO</name>
<protein>
    <submittedName>
        <fullName evidence="1">Unnamed protein product</fullName>
    </submittedName>
</protein>
<evidence type="ECO:0000313" key="2">
    <source>
        <dbReference type="Proteomes" id="UP001165064"/>
    </source>
</evidence>